<feature type="chain" id="PRO_5045760121" evidence="3">
    <location>
        <begin position="35"/>
        <end position="821"/>
    </location>
</feature>
<keyword evidence="3" id="KW-0732">Signal</keyword>
<evidence type="ECO:0000259" key="4">
    <source>
        <dbReference type="Pfam" id="PF00326"/>
    </source>
</evidence>
<dbReference type="SUPFAM" id="SSF82171">
    <property type="entry name" value="DPP6 N-terminal domain-like"/>
    <property type="match status" value="1"/>
</dbReference>
<gene>
    <name evidence="5" type="ORF">LNV07_11050</name>
</gene>
<dbReference type="PANTHER" id="PTHR42776">
    <property type="entry name" value="SERINE PEPTIDASE S9 FAMILY MEMBER"/>
    <property type="match status" value="1"/>
</dbReference>
<keyword evidence="1" id="KW-0378">Hydrolase</keyword>
<proteinExistence type="predicted"/>
<feature type="signal peptide" evidence="3">
    <location>
        <begin position="1"/>
        <end position="34"/>
    </location>
</feature>
<evidence type="ECO:0000256" key="2">
    <source>
        <dbReference type="SAM" id="MobiDB-lite"/>
    </source>
</evidence>
<dbReference type="Proteomes" id="UP001209701">
    <property type="component" value="Unassembled WGS sequence"/>
</dbReference>
<feature type="domain" description="Peptidase S9 prolyl oligopeptidase catalytic" evidence="4">
    <location>
        <begin position="663"/>
        <end position="815"/>
    </location>
</feature>
<dbReference type="RefSeq" id="WP_263571213.1">
    <property type="nucleotide sequence ID" value="NZ_JAJIRN010000004.1"/>
</dbReference>
<dbReference type="Pfam" id="PF00326">
    <property type="entry name" value="Peptidase_S9"/>
    <property type="match status" value="1"/>
</dbReference>
<evidence type="ECO:0000313" key="5">
    <source>
        <dbReference type="EMBL" id="MCV2368626.1"/>
    </source>
</evidence>
<dbReference type="SUPFAM" id="SSF53474">
    <property type="entry name" value="alpha/beta-Hydrolases"/>
    <property type="match status" value="1"/>
</dbReference>
<accession>A0ABT2YF22</accession>
<evidence type="ECO:0000256" key="1">
    <source>
        <dbReference type="ARBA" id="ARBA00022801"/>
    </source>
</evidence>
<evidence type="ECO:0000313" key="6">
    <source>
        <dbReference type="Proteomes" id="UP001209701"/>
    </source>
</evidence>
<comment type="caution">
    <text evidence="5">The sequence shown here is derived from an EMBL/GenBank/DDBJ whole genome shotgun (WGS) entry which is preliminary data.</text>
</comment>
<reference evidence="5 6" key="1">
    <citation type="submission" date="2021-11" db="EMBL/GenBank/DDBJ databases">
        <authorList>
            <person name="Liang Q."/>
            <person name="Mou H."/>
            <person name="Liu Z."/>
        </authorList>
    </citation>
    <scope>NUCLEOTIDE SEQUENCE [LARGE SCALE GENOMIC DNA]</scope>
    <source>
        <strain evidence="5 6">CHU3</strain>
    </source>
</reference>
<organism evidence="5 6">
    <name type="scientific">Roseateles oligotrophus</name>
    <dbReference type="NCBI Taxonomy" id="1769250"/>
    <lineage>
        <taxon>Bacteria</taxon>
        <taxon>Pseudomonadati</taxon>
        <taxon>Pseudomonadota</taxon>
        <taxon>Betaproteobacteria</taxon>
        <taxon>Burkholderiales</taxon>
        <taxon>Sphaerotilaceae</taxon>
        <taxon>Roseateles</taxon>
    </lineage>
</organism>
<sequence length="821" mass="90852">MLSDPRLLLTRFNYCTHRLLLGASLLIAGLAALAAPQQSAYQQPSPAVRDLLDAAASPKHLISPNKQHLAMLELRRFSSLAELARPTLRLAGLRFDQASGVPSQTAAIQRLRLRPLLNPQAPELVVDLNAGGPAGKSYFHSFSWAPDGQRFLLERRTDLANELWVGDAGSGQLQKVAGLRLNNALAQGELAWLNPSELVLLAQVERRGAAPKLPPVPSAPLVRETSGRASPERTHADLLQTPHDERLLEYHALSQLTRINLRTMQSKRLGEPALFFSVASLGDADALLTERITRPFSYSLTWDDFPQVVEVRRPDGTVMREIARLPLKRGVAINGVLPGPRLFYASPNKDAAVYWVEALDGGNPNNRAAHRDHLMRLDAPYTGEAQELLRLPHRFKDMRFLDDGLHALVSEDDAMRAWTRSYLFPLRGGSIRTVFDHSMRERYGHPGAPVMRISPNGHMLAQTQGGGLLLIGAGASPKGDRPFLDRLSLRDASVQRLFQSGEAIYSQPLELLNESQLLTLQESINTPPALFTQSLTQPNAPQALTRARAPHPLMRKIRRELVSFKRSDGVDMSFWMYLPPDYKEGEARPTLVWAYPLEFNDASLAGQVSGSANRYPNFNGISPLMLVLDGYVVLNEATMPIVGDAKAVNDEFIEQITLSARAIIDKAEDLGVTDPKRVAIGGHSYGAFMAVNLLAHTDLFKAGIARSGAYNRTLTPFGFQSERRSLWDARDTYLKLSPFLYANQIKEPLLLIHGDADDRAGTIPMQSERLYQALAGTGGTARYVLLPLEAHGYNARESVGHVQWEMRQWLKTHLGEPKASH</sequence>
<keyword evidence="6" id="KW-1185">Reference proteome</keyword>
<evidence type="ECO:0000256" key="3">
    <source>
        <dbReference type="SAM" id="SignalP"/>
    </source>
</evidence>
<feature type="region of interest" description="Disordered" evidence="2">
    <location>
        <begin position="211"/>
        <end position="233"/>
    </location>
</feature>
<dbReference type="InterPro" id="IPR001375">
    <property type="entry name" value="Peptidase_S9_cat"/>
</dbReference>
<protein>
    <submittedName>
        <fullName evidence="5">Prolyl oligopeptidase family serine peptidase</fullName>
    </submittedName>
</protein>
<dbReference type="PANTHER" id="PTHR42776:SF28">
    <property type="entry name" value="GLUTAMYL ENDOPEPTIDASE, CHLOROPLASTIC-RELATED"/>
    <property type="match status" value="1"/>
</dbReference>
<dbReference type="InterPro" id="IPR029058">
    <property type="entry name" value="AB_hydrolase_fold"/>
</dbReference>
<dbReference type="Gene3D" id="3.40.50.1820">
    <property type="entry name" value="alpha/beta hydrolase"/>
    <property type="match status" value="1"/>
</dbReference>
<dbReference type="EMBL" id="JAJIRN010000004">
    <property type="protein sequence ID" value="MCV2368626.1"/>
    <property type="molecule type" value="Genomic_DNA"/>
</dbReference>
<name>A0ABT2YF22_9BURK</name>